<dbReference type="Proteomes" id="UP000078348">
    <property type="component" value="Unassembled WGS sequence"/>
</dbReference>
<reference evidence="2 3" key="1">
    <citation type="submission" date="2016-05" db="EMBL/GenBank/DDBJ databases">
        <title>Nuclear genome of Blastocystis sp. subtype 1 NandII.</title>
        <authorList>
            <person name="Gentekaki E."/>
            <person name="Curtis B."/>
            <person name="Stairs C."/>
            <person name="Eme L."/>
            <person name="Herman E."/>
            <person name="Klimes V."/>
            <person name="Arias M.C."/>
            <person name="Elias M."/>
            <person name="Hilliou F."/>
            <person name="Klute M."/>
            <person name="Malik S.-B."/>
            <person name="Pightling A."/>
            <person name="Rachubinski R."/>
            <person name="Salas D."/>
            <person name="Schlacht A."/>
            <person name="Suga H."/>
            <person name="Archibald J."/>
            <person name="Ball S.G."/>
            <person name="Clark G."/>
            <person name="Dacks J."/>
            <person name="Van Der Giezen M."/>
            <person name="Tsaousis A."/>
            <person name="Roger A."/>
        </authorList>
    </citation>
    <scope>NUCLEOTIDE SEQUENCE [LARGE SCALE GENOMIC DNA]</scope>
    <source>
        <strain evidence="3">ATCC 50177 / NandII</strain>
    </source>
</reference>
<dbReference type="PANTHER" id="PTHR47992">
    <property type="entry name" value="PROTEIN PHOSPHATASE"/>
    <property type="match status" value="1"/>
</dbReference>
<dbReference type="CDD" id="cd00143">
    <property type="entry name" value="PP2Cc"/>
    <property type="match status" value="1"/>
</dbReference>
<dbReference type="InterPro" id="IPR015655">
    <property type="entry name" value="PP2C"/>
</dbReference>
<name>A0A196SNS6_BLAHN</name>
<dbReference type="SUPFAM" id="SSF81606">
    <property type="entry name" value="PP2C-like"/>
    <property type="match status" value="1"/>
</dbReference>
<dbReference type="Pfam" id="PF00481">
    <property type="entry name" value="PP2C"/>
    <property type="match status" value="1"/>
</dbReference>
<dbReference type="OrthoDB" id="10264738at2759"/>
<evidence type="ECO:0000313" key="3">
    <source>
        <dbReference type="Proteomes" id="UP000078348"/>
    </source>
</evidence>
<dbReference type="GO" id="GO:0004722">
    <property type="term" value="F:protein serine/threonine phosphatase activity"/>
    <property type="evidence" value="ECO:0007669"/>
    <property type="project" value="InterPro"/>
</dbReference>
<dbReference type="SMART" id="SM00332">
    <property type="entry name" value="PP2Cc"/>
    <property type="match status" value="1"/>
</dbReference>
<sequence length="261" mass="28309">MATVIPSFISKWECMNAAYRSSMEDVCVVCPALQNDSDIFFAALMDGHGGCATASFVASRIGENLGKALHEKDLNAVEDQIRYAFLLTDVECRMANLMASGSTCACVLIMRDKSSGSCTLYAANIGDSRVVLFSNGKAMRISCDHKAESKEEMERINASGGLVVNKRVMGLLAVARSFGDNCIKEYVIAEPTIRSLPLTSSCRFLAICCDGVFDVLSDEDVCTIVNRALLEGKSEECAKRIVEEALRRDTRDNVSALVIGL</sequence>
<evidence type="ECO:0000259" key="1">
    <source>
        <dbReference type="PROSITE" id="PS51746"/>
    </source>
</evidence>
<evidence type="ECO:0000313" key="2">
    <source>
        <dbReference type="EMBL" id="OAO17871.1"/>
    </source>
</evidence>
<dbReference type="Gene3D" id="3.60.40.10">
    <property type="entry name" value="PPM-type phosphatase domain"/>
    <property type="match status" value="1"/>
</dbReference>
<dbReference type="AlphaFoldDB" id="A0A196SNS6"/>
<dbReference type="InterPro" id="IPR036457">
    <property type="entry name" value="PPM-type-like_dom_sf"/>
</dbReference>
<dbReference type="EMBL" id="LXWW01000014">
    <property type="protein sequence ID" value="OAO17871.1"/>
    <property type="molecule type" value="Genomic_DNA"/>
</dbReference>
<comment type="caution">
    <text evidence="2">The sequence shown here is derived from an EMBL/GenBank/DDBJ whole genome shotgun (WGS) entry which is preliminary data.</text>
</comment>
<gene>
    <name evidence="2" type="ORF">AV274_0399</name>
</gene>
<dbReference type="InterPro" id="IPR001932">
    <property type="entry name" value="PPM-type_phosphatase-like_dom"/>
</dbReference>
<proteinExistence type="predicted"/>
<accession>A0A196SNS6</accession>
<organism evidence="2 3">
    <name type="scientific">Blastocystis sp. subtype 1 (strain ATCC 50177 / NandII)</name>
    <dbReference type="NCBI Taxonomy" id="478820"/>
    <lineage>
        <taxon>Eukaryota</taxon>
        <taxon>Sar</taxon>
        <taxon>Stramenopiles</taxon>
        <taxon>Bigyra</taxon>
        <taxon>Opalozoa</taxon>
        <taxon>Opalinata</taxon>
        <taxon>Blastocystidae</taxon>
        <taxon>Blastocystis</taxon>
    </lineage>
</organism>
<protein>
    <submittedName>
        <fullName evidence="2">Protein phosphatase 2C-related protein</fullName>
    </submittedName>
</protein>
<keyword evidence="3" id="KW-1185">Reference proteome</keyword>
<feature type="domain" description="PPM-type phosphatase" evidence="1">
    <location>
        <begin position="8"/>
        <end position="261"/>
    </location>
</feature>
<dbReference type="PROSITE" id="PS51746">
    <property type="entry name" value="PPM_2"/>
    <property type="match status" value="1"/>
</dbReference>
<dbReference type="STRING" id="478820.A0A196SNS6"/>